<evidence type="ECO:0000259" key="8">
    <source>
        <dbReference type="PROSITE" id="PS01033"/>
    </source>
</evidence>
<dbReference type="Pfam" id="PF00042">
    <property type="entry name" value="Globin"/>
    <property type="match status" value="1"/>
</dbReference>
<organism evidence="11">
    <name type="scientific">Nippostrongylus brasiliensis</name>
    <name type="common">Rat hookworm</name>
    <dbReference type="NCBI Taxonomy" id="27835"/>
    <lineage>
        <taxon>Eukaryota</taxon>
        <taxon>Metazoa</taxon>
        <taxon>Ecdysozoa</taxon>
        <taxon>Nematoda</taxon>
        <taxon>Chromadorea</taxon>
        <taxon>Rhabditida</taxon>
        <taxon>Rhabditina</taxon>
        <taxon>Rhabditomorpha</taxon>
        <taxon>Strongyloidea</taxon>
        <taxon>Heligmosomidae</taxon>
        <taxon>Nippostrongylus</taxon>
    </lineage>
</organism>
<proteinExistence type="inferred from homology"/>
<evidence type="ECO:0000313" key="10">
    <source>
        <dbReference type="Proteomes" id="UP000271162"/>
    </source>
</evidence>
<evidence type="ECO:0000256" key="1">
    <source>
        <dbReference type="ARBA" id="ARBA00022448"/>
    </source>
</evidence>
<evidence type="ECO:0000256" key="4">
    <source>
        <dbReference type="ARBA" id="ARBA00022723"/>
    </source>
</evidence>
<sequence length="159" mass="18521">MLTAEEVKSQVKKSLESSVPIGTEASEIQGAKDFYKYMFTHHADLRRFFKGAQEFTAEDVQNSERFEKQGQRILLAVYILANTFDDEKVFRAYVRETINRHRQYKMEPELWAAFFTVYANFLDSRGALTDQQKAAWKQMGEVFDDESQKHLKSLGLPHV</sequence>
<dbReference type="InterPro" id="IPR044399">
    <property type="entry name" value="Mb-like_M"/>
</dbReference>
<feature type="domain" description="Globin" evidence="8">
    <location>
        <begin position="1"/>
        <end position="152"/>
    </location>
</feature>
<evidence type="ECO:0000256" key="7">
    <source>
        <dbReference type="RuleBase" id="RU000356"/>
    </source>
</evidence>
<dbReference type="SUPFAM" id="SSF46458">
    <property type="entry name" value="Globin-like"/>
    <property type="match status" value="1"/>
</dbReference>
<evidence type="ECO:0000256" key="6">
    <source>
        <dbReference type="PIRSR" id="PIRSR002026-1"/>
    </source>
</evidence>
<feature type="binding site" description="proximal binding residue" evidence="6">
    <location>
        <position position="101"/>
    </location>
    <ligand>
        <name>heme</name>
        <dbReference type="ChEBI" id="CHEBI:30413"/>
    </ligand>
    <ligandPart>
        <name>Fe</name>
        <dbReference type="ChEBI" id="CHEBI:18248"/>
    </ligandPart>
</feature>
<dbReference type="GO" id="GO:0005506">
    <property type="term" value="F:iron ion binding"/>
    <property type="evidence" value="ECO:0007669"/>
    <property type="project" value="InterPro"/>
</dbReference>
<protein>
    <submittedName>
        <fullName evidence="11">Globin-like protein (inferred by orthology to a C. elegans protein)</fullName>
    </submittedName>
</protein>
<evidence type="ECO:0000256" key="3">
    <source>
        <dbReference type="ARBA" id="ARBA00022621"/>
    </source>
</evidence>
<gene>
    <name evidence="9" type="ORF">NBR_LOCUS8444</name>
</gene>
<dbReference type="OMA" id="HETFLAY"/>
<dbReference type="Gene3D" id="1.10.490.10">
    <property type="entry name" value="Globins"/>
    <property type="match status" value="1"/>
</dbReference>
<name>A0A0N4XZ69_NIPBR</name>
<keyword evidence="2 7" id="KW-0349">Heme</keyword>
<dbReference type="PROSITE" id="PS01033">
    <property type="entry name" value="GLOBIN"/>
    <property type="match status" value="1"/>
</dbReference>
<accession>A0A0N4XZ69</accession>
<dbReference type="GO" id="GO:0005344">
    <property type="term" value="F:oxygen carrier activity"/>
    <property type="evidence" value="ECO:0007669"/>
    <property type="project" value="UniProtKB-KW"/>
</dbReference>
<dbReference type="PIRSF" id="PIRSF002026">
    <property type="entry name" value="Nematode_globin"/>
    <property type="match status" value="1"/>
</dbReference>
<dbReference type="GO" id="GO:0020037">
    <property type="term" value="F:heme binding"/>
    <property type="evidence" value="ECO:0007669"/>
    <property type="project" value="InterPro"/>
</dbReference>
<evidence type="ECO:0000313" key="9">
    <source>
        <dbReference type="EMBL" id="VDL72033.1"/>
    </source>
</evidence>
<reference evidence="9 10" key="2">
    <citation type="submission" date="2018-11" db="EMBL/GenBank/DDBJ databases">
        <authorList>
            <consortium name="Pathogen Informatics"/>
        </authorList>
    </citation>
    <scope>NUCLEOTIDE SEQUENCE [LARGE SCALE GENOMIC DNA]</scope>
</reference>
<keyword evidence="3 7" id="KW-0561">Oxygen transport</keyword>
<keyword evidence="10" id="KW-1185">Reference proteome</keyword>
<keyword evidence="5 6" id="KW-0408">Iron</keyword>
<dbReference type="EMBL" id="UYSL01020006">
    <property type="protein sequence ID" value="VDL72033.1"/>
    <property type="molecule type" value="Genomic_DNA"/>
</dbReference>
<dbReference type="InterPro" id="IPR012085">
    <property type="entry name" value="Globin_nematode"/>
</dbReference>
<dbReference type="InterPro" id="IPR000971">
    <property type="entry name" value="Globin"/>
</dbReference>
<comment type="similarity">
    <text evidence="7">Belongs to the globin family.</text>
</comment>
<reference evidence="11" key="1">
    <citation type="submission" date="2017-02" db="UniProtKB">
        <authorList>
            <consortium name="WormBaseParasite"/>
        </authorList>
    </citation>
    <scope>IDENTIFICATION</scope>
</reference>
<dbReference type="Proteomes" id="UP000271162">
    <property type="component" value="Unassembled WGS sequence"/>
</dbReference>
<dbReference type="InterPro" id="IPR009050">
    <property type="entry name" value="Globin-like_sf"/>
</dbReference>
<dbReference type="InterPro" id="IPR012292">
    <property type="entry name" value="Globin/Proto"/>
</dbReference>
<keyword evidence="4 6" id="KW-0479">Metal-binding</keyword>
<evidence type="ECO:0000256" key="2">
    <source>
        <dbReference type="ARBA" id="ARBA00022617"/>
    </source>
</evidence>
<evidence type="ECO:0000256" key="5">
    <source>
        <dbReference type="ARBA" id="ARBA00023004"/>
    </source>
</evidence>
<dbReference type="WBParaSite" id="NBR_0000844301-mRNA-1">
    <property type="protein sequence ID" value="NBR_0000844301-mRNA-1"/>
    <property type="gene ID" value="NBR_0000844301"/>
</dbReference>
<keyword evidence="1 7" id="KW-0813">Transport</keyword>
<evidence type="ECO:0000313" key="11">
    <source>
        <dbReference type="WBParaSite" id="NBR_0000844301-mRNA-1"/>
    </source>
</evidence>
<dbReference type="GO" id="GO:0019825">
    <property type="term" value="F:oxygen binding"/>
    <property type="evidence" value="ECO:0007669"/>
    <property type="project" value="InterPro"/>
</dbReference>
<dbReference type="STRING" id="27835.A0A0N4XZ69"/>
<dbReference type="CDD" id="cd01040">
    <property type="entry name" value="Mb-like"/>
    <property type="match status" value="1"/>
</dbReference>
<dbReference type="AlphaFoldDB" id="A0A0N4XZ69"/>